<dbReference type="EMBL" id="MNCJ02000321">
    <property type="protein sequence ID" value="KAF5801191.1"/>
    <property type="molecule type" value="Genomic_DNA"/>
</dbReference>
<dbReference type="NCBIfam" id="TIGR00756">
    <property type="entry name" value="PPR"/>
    <property type="match status" value="4"/>
</dbReference>
<dbReference type="SUPFAM" id="SSF81901">
    <property type="entry name" value="HCP-like"/>
    <property type="match status" value="1"/>
</dbReference>
<reference evidence="4" key="3">
    <citation type="submission" date="2020-06" db="EMBL/GenBank/DDBJ databases">
        <title>Helianthus annuus Genome sequencing and assembly Release 2.</title>
        <authorList>
            <person name="Gouzy J."/>
            <person name="Langlade N."/>
            <person name="Munos S."/>
        </authorList>
    </citation>
    <scope>NUCLEOTIDE SEQUENCE</scope>
    <source>
        <tissue evidence="4">Leaves</tissue>
    </source>
</reference>
<dbReference type="Proteomes" id="UP000215914">
    <property type="component" value="Chromosome 16"/>
</dbReference>
<feature type="repeat" description="PPR" evidence="3">
    <location>
        <begin position="451"/>
        <end position="485"/>
    </location>
</feature>
<reference evidence="4 6" key="1">
    <citation type="journal article" date="2017" name="Nature">
        <title>The sunflower genome provides insights into oil metabolism, flowering and Asterid evolution.</title>
        <authorList>
            <person name="Badouin H."/>
            <person name="Gouzy J."/>
            <person name="Grassa C.J."/>
            <person name="Murat F."/>
            <person name="Staton S.E."/>
            <person name="Cottret L."/>
            <person name="Lelandais-Briere C."/>
            <person name="Owens G.L."/>
            <person name="Carrere S."/>
            <person name="Mayjonade B."/>
            <person name="Legrand L."/>
            <person name="Gill N."/>
            <person name="Kane N.C."/>
            <person name="Bowers J.E."/>
            <person name="Hubner S."/>
            <person name="Bellec A."/>
            <person name="Berard A."/>
            <person name="Berges H."/>
            <person name="Blanchet N."/>
            <person name="Boniface M.C."/>
            <person name="Brunel D."/>
            <person name="Catrice O."/>
            <person name="Chaidir N."/>
            <person name="Claudel C."/>
            <person name="Donnadieu C."/>
            <person name="Faraut T."/>
            <person name="Fievet G."/>
            <person name="Helmstetter N."/>
            <person name="King M."/>
            <person name="Knapp S.J."/>
            <person name="Lai Z."/>
            <person name="Le Paslier M.C."/>
            <person name="Lippi Y."/>
            <person name="Lorenzon L."/>
            <person name="Mandel J.R."/>
            <person name="Marage G."/>
            <person name="Marchand G."/>
            <person name="Marquand E."/>
            <person name="Bret-Mestries E."/>
            <person name="Morien E."/>
            <person name="Nambeesan S."/>
            <person name="Nguyen T."/>
            <person name="Pegot-Espagnet P."/>
            <person name="Pouilly N."/>
            <person name="Raftis F."/>
            <person name="Sallet E."/>
            <person name="Schiex T."/>
            <person name="Thomas J."/>
            <person name="Vandecasteele C."/>
            <person name="Vares D."/>
            <person name="Vear F."/>
            <person name="Vautrin S."/>
            <person name="Crespi M."/>
            <person name="Mangin B."/>
            <person name="Burke J.M."/>
            <person name="Salse J."/>
            <person name="Munos S."/>
            <person name="Vincourt P."/>
            <person name="Rieseberg L.H."/>
            <person name="Langlade N.B."/>
        </authorList>
    </citation>
    <scope>NUCLEOTIDE SEQUENCE [LARGE SCALE GENOMIC DNA]</scope>
    <source>
        <strain evidence="6">cv. SF193</strain>
        <tissue evidence="4">Leaves</tissue>
    </source>
</reference>
<evidence type="ECO:0000256" key="1">
    <source>
        <dbReference type="ARBA" id="ARBA00007626"/>
    </source>
</evidence>
<dbReference type="InParanoid" id="A0A251S3X1"/>
<dbReference type="PROSITE" id="PS51375">
    <property type="entry name" value="PPR"/>
    <property type="match status" value="5"/>
</dbReference>
<evidence type="ECO:0000256" key="3">
    <source>
        <dbReference type="PROSITE-ProRule" id="PRU00708"/>
    </source>
</evidence>
<feature type="repeat" description="PPR" evidence="3">
    <location>
        <begin position="521"/>
        <end position="556"/>
    </location>
</feature>
<dbReference type="STRING" id="4232.A0A251S3X1"/>
<name>A0A251S3X1_HELAN</name>
<sequence>MWRSRLLAAQRFRSSLTRSSQLHSKVHTSQTLTPYRHTQHFRSIPLFPQSNAIRFFSSSSTDSITDVEVSTHSNNGVIADENDKNDTFNIGEIWNQGVDEVKNVFETEAFDSENQDPVELNNEVDVGELDRVITLLKSEIGEFDGVRRSIESSLDEMNLNLSEEFVVRVLVSENVSGESLIDFFKWAAGGSNEQVFSVTTRSLDVLVRAVCAEMKKKVAYKLWDLVKEIGEKGDGVVSTEMLNALISLFSRLGKGMAGYEVFDKFGDFSCVTNADSYYFTIQALCRRSIFDRVGLVCERMVSEGKLPEAAKVGDVIYYLCKGGMVKEARSVYLSAKEKQQYPPQPSVNFLISSLCDRKKNDADSVHFALKMLDDIENKKYAIKQFSCVIQALCRVNDIEAAKALLSRMIDNGPPPGNAIFNTIINALSKSGDMTEAINVMRMMENRGLKPDVFAYSVIMSGYAKGGEMEEASKMLTEAKKNHCKLTPVIYHTIIRGYCKLEQFGKAVKLLEEMEEYGVRPNTDEYNKLIQSLCLKAADWVMAEKLMEEMTKKGLHLNGITKSLIRAVKELEEEGKGAKEATVAA</sequence>
<evidence type="ECO:0000313" key="6">
    <source>
        <dbReference type="Proteomes" id="UP000215914"/>
    </source>
</evidence>
<dbReference type="Pfam" id="PF01535">
    <property type="entry name" value="PPR"/>
    <property type="match status" value="1"/>
</dbReference>
<dbReference type="OMA" id="RRAYDWA"/>
<dbReference type="AlphaFoldDB" id="A0A251S3X1"/>
<dbReference type="OrthoDB" id="185373at2759"/>
<accession>A0A251S3X1</accession>
<comment type="similarity">
    <text evidence="1">Belongs to the PPR family. P subfamily.</text>
</comment>
<dbReference type="Gramene" id="mRNA:HanXRQr2_Chr06g0245191">
    <property type="protein sequence ID" value="CDS:HanXRQr2_Chr06g0245191.1"/>
    <property type="gene ID" value="HanXRQr2_Chr06g0245191"/>
</dbReference>
<evidence type="ECO:0000313" key="5">
    <source>
        <dbReference type="EMBL" id="OTF93410.1"/>
    </source>
</evidence>
<dbReference type="GO" id="GO:0003729">
    <property type="term" value="F:mRNA binding"/>
    <property type="evidence" value="ECO:0000318"/>
    <property type="project" value="GO_Central"/>
</dbReference>
<protein>
    <submittedName>
        <fullName evidence="5">Putative tetratricopeptide repeat (TPR)-like superfamily protein</fullName>
    </submittedName>
    <submittedName>
        <fullName evidence="4">Tetratricopeptide-like helical domain superfamily</fullName>
    </submittedName>
</protein>
<feature type="repeat" description="PPR" evidence="3">
    <location>
        <begin position="416"/>
        <end position="450"/>
    </location>
</feature>
<dbReference type="PANTHER" id="PTHR47933:SF59">
    <property type="entry name" value="SAP DOMAIN-CONTAINING PROTEIN"/>
    <property type="match status" value="1"/>
</dbReference>
<dbReference type="EMBL" id="CM007905">
    <property type="protein sequence ID" value="OTF93410.1"/>
    <property type="molecule type" value="Genomic_DNA"/>
</dbReference>
<keyword evidence="2" id="KW-0677">Repeat</keyword>
<dbReference type="Pfam" id="PF13041">
    <property type="entry name" value="PPR_2"/>
    <property type="match status" value="2"/>
</dbReference>
<keyword evidence="6" id="KW-1185">Reference proteome</keyword>
<evidence type="ECO:0000313" key="4">
    <source>
        <dbReference type="EMBL" id="KAF5801191.1"/>
    </source>
</evidence>
<reference evidence="5" key="2">
    <citation type="submission" date="2017-02" db="EMBL/GenBank/DDBJ databases">
        <title>Sunflower complete genome.</title>
        <authorList>
            <person name="Langlade N."/>
            <person name="Munos S."/>
        </authorList>
    </citation>
    <scope>NUCLEOTIDE SEQUENCE [LARGE SCALE GENOMIC DNA]</scope>
    <source>
        <tissue evidence="5">Leaves</tissue>
    </source>
</reference>
<dbReference type="FunCoup" id="A0A251S3X1">
    <property type="interactions" value="2560"/>
</dbReference>
<feature type="repeat" description="PPR" evidence="3">
    <location>
        <begin position="486"/>
        <end position="520"/>
    </location>
</feature>
<feature type="repeat" description="PPR" evidence="3">
    <location>
        <begin position="381"/>
        <end position="415"/>
    </location>
</feature>
<dbReference type="PANTHER" id="PTHR47933">
    <property type="entry name" value="PENTATRICOPEPTIDE REPEAT-CONTAINING PROTEIN 1, MITOCHONDRIAL"/>
    <property type="match status" value="1"/>
</dbReference>
<dbReference type="Gene3D" id="1.25.40.10">
    <property type="entry name" value="Tetratricopeptide repeat domain"/>
    <property type="match status" value="2"/>
</dbReference>
<dbReference type="InterPro" id="IPR002885">
    <property type="entry name" value="PPR_rpt"/>
</dbReference>
<proteinExistence type="inferred from homology"/>
<organism evidence="5 6">
    <name type="scientific">Helianthus annuus</name>
    <name type="common">Common sunflower</name>
    <dbReference type="NCBI Taxonomy" id="4232"/>
    <lineage>
        <taxon>Eukaryota</taxon>
        <taxon>Viridiplantae</taxon>
        <taxon>Streptophyta</taxon>
        <taxon>Embryophyta</taxon>
        <taxon>Tracheophyta</taxon>
        <taxon>Spermatophyta</taxon>
        <taxon>Magnoliopsida</taxon>
        <taxon>eudicotyledons</taxon>
        <taxon>Gunneridae</taxon>
        <taxon>Pentapetalae</taxon>
        <taxon>asterids</taxon>
        <taxon>campanulids</taxon>
        <taxon>Asterales</taxon>
        <taxon>Asteraceae</taxon>
        <taxon>Asteroideae</taxon>
        <taxon>Heliantheae alliance</taxon>
        <taxon>Heliantheae</taxon>
        <taxon>Helianthus</taxon>
    </lineage>
</organism>
<gene>
    <name evidence="5" type="ORF">HannXRQ_Chr16g0532601</name>
    <name evidence="4" type="ORF">HanXRQr2_Chr06g0245191</name>
</gene>
<dbReference type="InterPro" id="IPR051240">
    <property type="entry name" value="Mito_RNA-Proc/Resp"/>
</dbReference>
<evidence type="ECO:0000256" key="2">
    <source>
        <dbReference type="ARBA" id="ARBA00022737"/>
    </source>
</evidence>
<dbReference type="InterPro" id="IPR011990">
    <property type="entry name" value="TPR-like_helical_dom_sf"/>
</dbReference>